<dbReference type="Proteomes" id="UP000050280">
    <property type="component" value="Unassembled WGS sequence"/>
</dbReference>
<dbReference type="GO" id="GO:0005737">
    <property type="term" value="C:cytoplasm"/>
    <property type="evidence" value="ECO:0007669"/>
    <property type="project" value="TreeGrafter"/>
</dbReference>
<name>A0A0P7AJ14_9FLAO</name>
<evidence type="ECO:0000259" key="1">
    <source>
        <dbReference type="Pfam" id="PF00425"/>
    </source>
</evidence>
<organism evidence="2 3">
    <name type="scientific">Croceitalea dokdonensis DOKDO 023</name>
    <dbReference type="NCBI Taxonomy" id="1300341"/>
    <lineage>
        <taxon>Bacteria</taxon>
        <taxon>Pseudomonadati</taxon>
        <taxon>Bacteroidota</taxon>
        <taxon>Flavobacteriia</taxon>
        <taxon>Flavobacteriales</taxon>
        <taxon>Flavobacteriaceae</taxon>
        <taxon>Croceitalea</taxon>
    </lineage>
</organism>
<dbReference type="GO" id="GO:0008153">
    <property type="term" value="P:4-aminobenzoate biosynthetic process"/>
    <property type="evidence" value="ECO:0007669"/>
    <property type="project" value="TreeGrafter"/>
</dbReference>
<sequence>MRTAKTFIIEDIATFKKRLLYWSHQNTHVSFLDTNAHRMDTSSFEAICAVGAEEVLAVSEANALQLLRDFKKKTQDWLFGYISYDVKNEIEDLSSQNCDRLGFNQLSFFRPKKIILIREAKVEFLYLNAYKDSIDADFEAIGRQTFLSLSSSGDPTPPPPKIKLRVTRDAYLNTLEKVLEKIYRGDIYEVNICQEFYAEGTTIDVLKTFWHLNQISEAPFSCFLKEHDHYVLCASPERYLKREGTRVISQPIKGTAARSGNPEVDAHLKGELAKDLKERSENIMIVDLVRNDLSRVAKVGSVDVDELCAVYSFKQVHQMISTVSAEVDKGMDSIDIIKASFPMGSMTGAPKVAAMEIIEEMEQTKRGVYSGAVGYFTPTDDFDFNVVIRTILYNSDSNYVSFTVGSAITAKAIPSQEYAECLLKAKAMREALESSGDA</sequence>
<dbReference type="AlphaFoldDB" id="A0A0P7AJ14"/>
<dbReference type="PANTHER" id="PTHR11236">
    <property type="entry name" value="AMINOBENZOATE/ANTHRANILATE SYNTHASE"/>
    <property type="match status" value="1"/>
</dbReference>
<dbReference type="SUPFAM" id="SSF56322">
    <property type="entry name" value="ADC synthase"/>
    <property type="match status" value="1"/>
</dbReference>
<evidence type="ECO:0000313" key="2">
    <source>
        <dbReference type="EMBL" id="KPM33595.1"/>
    </source>
</evidence>
<dbReference type="PANTHER" id="PTHR11236:SF18">
    <property type="entry name" value="AMINODEOXYCHORISMATE SYNTHASE"/>
    <property type="match status" value="1"/>
</dbReference>
<dbReference type="Pfam" id="PF00425">
    <property type="entry name" value="Chorismate_bind"/>
    <property type="match status" value="1"/>
</dbReference>
<dbReference type="Gene3D" id="3.60.120.10">
    <property type="entry name" value="Anthranilate synthase"/>
    <property type="match status" value="1"/>
</dbReference>
<dbReference type="InterPro" id="IPR005801">
    <property type="entry name" value="ADC_synthase"/>
</dbReference>
<dbReference type="EMBL" id="LDJX01000001">
    <property type="protein sequence ID" value="KPM33595.1"/>
    <property type="molecule type" value="Genomic_DNA"/>
</dbReference>
<dbReference type="GO" id="GO:0046820">
    <property type="term" value="F:4-amino-4-deoxychorismate synthase activity"/>
    <property type="evidence" value="ECO:0007669"/>
    <property type="project" value="TreeGrafter"/>
</dbReference>
<dbReference type="OrthoDB" id="9803598at2"/>
<gene>
    <name evidence="2" type="ORF">I595_498</name>
</gene>
<evidence type="ECO:0000313" key="3">
    <source>
        <dbReference type="Proteomes" id="UP000050280"/>
    </source>
</evidence>
<dbReference type="InterPro" id="IPR019999">
    <property type="entry name" value="Anth_synth_I-like"/>
</dbReference>
<proteinExistence type="predicted"/>
<dbReference type="GO" id="GO:0000162">
    <property type="term" value="P:L-tryptophan biosynthetic process"/>
    <property type="evidence" value="ECO:0007669"/>
    <property type="project" value="TreeGrafter"/>
</dbReference>
<dbReference type="RefSeq" id="WP_054557757.1">
    <property type="nucleotide sequence ID" value="NZ_LDJX01000001.1"/>
</dbReference>
<dbReference type="STRING" id="1300341.I595_498"/>
<reference evidence="2 3" key="1">
    <citation type="submission" date="2015-09" db="EMBL/GenBank/DDBJ databases">
        <title>Genome sequence of the marine flavobacterium Croceitalea dokdonensis DOKDO 023 that contains proton- and sodium-pumping rhodopsins.</title>
        <authorList>
            <person name="Kwon S.-K."/>
            <person name="Lee H.K."/>
            <person name="Kwak M.-J."/>
            <person name="Kim J.F."/>
        </authorList>
    </citation>
    <scope>NUCLEOTIDE SEQUENCE [LARGE SCALE GENOMIC DNA]</scope>
    <source>
        <strain evidence="2 3">DOKDO 023</strain>
    </source>
</reference>
<protein>
    <submittedName>
        <fullName evidence="2">Para-aminobenzoate synthase component I</fullName>
    </submittedName>
</protein>
<dbReference type="InterPro" id="IPR015890">
    <property type="entry name" value="Chorismate_C"/>
</dbReference>
<keyword evidence="3" id="KW-1185">Reference proteome</keyword>
<accession>A0A0P7AJ14</accession>
<comment type="caution">
    <text evidence="2">The sequence shown here is derived from an EMBL/GenBank/DDBJ whole genome shotgun (WGS) entry which is preliminary data.</text>
</comment>
<feature type="domain" description="Chorismate-utilising enzyme C-terminal" evidence="1">
    <location>
        <begin position="168"/>
        <end position="424"/>
    </location>
</feature>
<dbReference type="PRINTS" id="PR00095">
    <property type="entry name" value="ANTSNTHASEI"/>
</dbReference>
<dbReference type="PATRIC" id="fig|1300341.3.peg.495"/>